<dbReference type="SUPFAM" id="SSF46689">
    <property type="entry name" value="Homeodomain-like"/>
    <property type="match status" value="1"/>
</dbReference>
<dbReference type="Pfam" id="PF12833">
    <property type="entry name" value="HTH_18"/>
    <property type="match status" value="1"/>
</dbReference>
<dbReference type="OrthoDB" id="9804543at2"/>
<dbReference type="EMBL" id="SNYW01000008">
    <property type="protein sequence ID" value="TDQ82030.1"/>
    <property type="molecule type" value="Genomic_DNA"/>
</dbReference>
<proteinExistence type="predicted"/>
<evidence type="ECO:0000256" key="5">
    <source>
        <dbReference type="ARBA" id="ARBA00023163"/>
    </source>
</evidence>
<dbReference type="GO" id="GO:0043565">
    <property type="term" value="F:sequence-specific DNA binding"/>
    <property type="evidence" value="ECO:0007669"/>
    <property type="project" value="InterPro"/>
</dbReference>
<dbReference type="Gene3D" id="1.10.10.60">
    <property type="entry name" value="Homeodomain-like"/>
    <property type="match status" value="2"/>
</dbReference>
<keyword evidence="8" id="KW-1185">Reference proteome</keyword>
<evidence type="ECO:0000256" key="1">
    <source>
        <dbReference type="ARBA" id="ARBA00022491"/>
    </source>
</evidence>
<dbReference type="PROSITE" id="PS01124">
    <property type="entry name" value="HTH_ARAC_FAMILY_2"/>
    <property type="match status" value="1"/>
</dbReference>
<evidence type="ECO:0000259" key="6">
    <source>
        <dbReference type="PROSITE" id="PS01124"/>
    </source>
</evidence>
<dbReference type="AlphaFoldDB" id="A0A4R6WT28"/>
<dbReference type="PANTHER" id="PTHR11019:SF199">
    <property type="entry name" value="HTH-TYPE TRANSCRIPTIONAL REGULATOR NIMR"/>
    <property type="match status" value="1"/>
</dbReference>
<dbReference type="CDD" id="cd06124">
    <property type="entry name" value="cupin_NimR-like_N"/>
    <property type="match status" value="1"/>
</dbReference>
<dbReference type="FunFam" id="1.10.10.60:FF:000132">
    <property type="entry name" value="AraC family transcriptional regulator"/>
    <property type="match status" value="1"/>
</dbReference>
<evidence type="ECO:0000256" key="2">
    <source>
        <dbReference type="ARBA" id="ARBA00023015"/>
    </source>
</evidence>
<sequence length="283" mass="31676">MLPMEAFDPSKFPTAIREEIDARWFDVDAVPVPAMIVPIDYPTDWQIERHAHRKAQLIYCISGVMTVETEHGQWVAPPNRGIWVPGGIEHEILINQAAAMRTVYVAQDARANLPTRPFALAVTPLLRELVLAAHVAIGPPDPALYRPGTPMAHITEVLLDQIVAQPTSDLHLPYPRDRRLKPICQALTGDPADRRSLKEWAKVVGASDRTIERLFMAETGMTFHRWREQMRVLKSLTLLANGHAVKNVALELGFANPSTFITMFRKTMGETPGAYIKGDRHTA</sequence>
<evidence type="ECO:0000256" key="3">
    <source>
        <dbReference type="ARBA" id="ARBA00023125"/>
    </source>
</evidence>
<dbReference type="Proteomes" id="UP000295783">
    <property type="component" value="Unassembled WGS sequence"/>
</dbReference>
<dbReference type="InterPro" id="IPR003313">
    <property type="entry name" value="AraC-bd"/>
</dbReference>
<evidence type="ECO:0000256" key="4">
    <source>
        <dbReference type="ARBA" id="ARBA00023159"/>
    </source>
</evidence>
<protein>
    <submittedName>
        <fullName evidence="7">AraC-like DNA-binding protein</fullName>
    </submittedName>
</protein>
<keyword evidence="4" id="KW-0010">Activator</keyword>
<name>A0A4R6WT28_9PROT</name>
<reference evidence="7 8" key="1">
    <citation type="submission" date="2019-03" db="EMBL/GenBank/DDBJ databases">
        <title>Genomic Encyclopedia of Type Strains, Phase III (KMG-III): the genomes of soil and plant-associated and newly described type strains.</title>
        <authorList>
            <person name="Whitman W."/>
        </authorList>
    </citation>
    <scope>NUCLEOTIDE SEQUENCE [LARGE SCALE GENOMIC DNA]</scope>
    <source>
        <strain evidence="7 8">CGMCC 1.7660</strain>
    </source>
</reference>
<keyword evidence="2" id="KW-0805">Transcription regulation</keyword>
<accession>A0A4R6WT28</accession>
<dbReference type="GO" id="GO:0003700">
    <property type="term" value="F:DNA-binding transcription factor activity"/>
    <property type="evidence" value="ECO:0007669"/>
    <property type="project" value="InterPro"/>
</dbReference>
<dbReference type="SMART" id="SM00342">
    <property type="entry name" value="HTH_ARAC"/>
    <property type="match status" value="1"/>
</dbReference>
<dbReference type="InterPro" id="IPR014710">
    <property type="entry name" value="RmlC-like_jellyroll"/>
</dbReference>
<comment type="caution">
    <text evidence="7">The sequence shown here is derived from an EMBL/GenBank/DDBJ whole genome shotgun (WGS) entry which is preliminary data.</text>
</comment>
<dbReference type="InterPro" id="IPR011051">
    <property type="entry name" value="RmlC_Cupin_sf"/>
</dbReference>
<keyword evidence="1" id="KW-0678">Repressor</keyword>
<gene>
    <name evidence="7" type="ORF">A8950_1850</name>
</gene>
<evidence type="ECO:0000313" key="7">
    <source>
        <dbReference type="EMBL" id="TDQ82030.1"/>
    </source>
</evidence>
<dbReference type="SUPFAM" id="SSF51182">
    <property type="entry name" value="RmlC-like cupins"/>
    <property type="match status" value="1"/>
</dbReference>
<dbReference type="PROSITE" id="PS00041">
    <property type="entry name" value="HTH_ARAC_FAMILY_1"/>
    <property type="match status" value="1"/>
</dbReference>
<dbReference type="InterPro" id="IPR020449">
    <property type="entry name" value="Tscrpt_reg_AraC-type_HTH"/>
</dbReference>
<dbReference type="Gene3D" id="2.60.120.10">
    <property type="entry name" value="Jelly Rolls"/>
    <property type="match status" value="1"/>
</dbReference>
<dbReference type="PANTHER" id="PTHR11019">
    <property type="entry name" value="HTH-TYPE TRANSCRIPTIONAL REGULATOR NIMR"/>
    <property type="match status" value="1"/>
</dbReference>
<keyword evidence="5" id="KW-0804">Transcription</keyword>
<keyword evidence="3 7" id="KW-0238">DNA-binding</keyword>
<dbReference type="Pfam" id="PF02311">
    <property type="entry name" value="AraC_binding"/>
    <property type="match status" value="1"/>
</dbReference>
<dbReference type="InterPro" id="IPR018060">
    <property type="entry name" value="HTH_AraC"/>
</dbReference>
<dbReference type="InterPro" id="IPR009057">
    <property type="entry name" value="Homeodomain-like_sf"/>
</dbReference>
<organism evidence="7 8">
    <name type="scientific">Dongia mobilis</name>
    <dbReference type="NCBI Taxonomy" id="578943"/>
    <lineage>
        <taxon>Bacteria</taxon>
        <taxon>Pseudomonadati</taxon>
        <taxon>Pseudomonadota</taxon>
        <taxon>Alphaproteobacteria</taxon>
        <taxon>Rhodospirillales</taxon>
        <taxon>Dongiaceae</taxon>
        <taxon>Dongia</taxon>
    </lineage>
</organism>
<evidence type="ECO:0000313" key="8">
    <source>
        <dbReference type="Proteomes" id="UP000295783"/>
    </source>
</evidence>
<dbReference type="PRINTS" id="PR00032">
    <property type="entry name" value="HTHARAC"/>
</dbReference>
<dbReference type="InterPro" id="IPR018062">
    <property type="entry name" value="HTH_AraC-typ_CS"/>
</dbReference>
<feature type="domain" description="HTH araC/xylS-type" evidence="6">
    <location>
        <begin position="181"/>
        <end position="278"/>
    </location>
</feature>